<dbReference type="InterPro" id="IPR050728">
    <property type="entry name" value="Zinc_Metalloprotease_M4"/>
</dbReference>
<dbReference type="GO" id="GO:0006508">
    <property type="term" value="P:proteolysis"/>
    <property type="evidence" value="ECO:0007669"/>
    <property type="project" value="UniProtKB-KW"/>
</dbReference>
<dbReference type="GO" id="GO:0008233">
    <property type="term" value="F:peptidase activity"/>
    <property type="evidence" value="ECO:0007669"/>
    <property type="project" value="UniProtKB-KW"/>
</dbReference>
<dbReference type="PANTHER" id="PTHR33794">
    <property type="entry name" value="BACILLOLYSIN"/>
    <property type="match status" value="1"/>
</dbReference>
<proteinExistence type="inferred from homology"/>
<evidence type="ECO:0000256" key="5">
    <source>
        <dbReference type="ARBA" id="ARBA00022801"/>
    </source>
</evidence>
<keyword evidence="13" id="KW-1185">Reference proteome</keyword>
<dbReference type="EMBL" id="BAABHB010000002">
    <property type="protein sequence ID" value="GAA4398998.1"/>
    <property type="molecule type" value="Genomic_DNA"/>
</dbReference>
<keyword evidence="2 8" id="KW-0645">Protease</keyword>
<feature type="domain" description="Peptidase M4 C-terminal" evidence="10">
    <location>
        <begin position="357"/>
        <end position="522"/>
    </location>
</feature>
<dbReference type="InterPro" id="IPR023612">
    <property type="entry name" value="Peptidase_M4"/>
</dbReference>
<name>A0ABP8K1L1_9BACT</name>
<comment type="cofactor">
    <cofactor evidence="8">
        <name>Zn(2+)</name>
        <dbReference type="ChEBI" id="CHEBI:29105"/>
    </cofactor>
</comment>
<evidence type="ECO:0000256" key="2">
    <source>
        <dbReference type="ARBA" id="ARBA00022670"/>
    </source>
</evidence>
<evidence type="ECO:0000313" key="13">
    <source>
        <dbReference type="Proteomes" id="UP001500936"/>
    </source>
</evidence>
<dbReference type="Pfam" id="PF07504">
    <property type="entry name" value="FTP"/>
    <property type="match status" value="1"/>
</dbReference>
<evidence type="ECO:0000259" key="9">
    <source>
        <dbReference type="Pfam" id="PF01447"/>
    </source>
</evidence>
<dbReference type="Proteomes" id="UP001500936">
    <property type="component" value="Unassembled WGS sequence"/>
</dbReference>
<comment type="caution">
    <text evidence="12">The sequence shown here is derived from an EMBL/GenBank/DDBJ whole genome shotgun (WGS) entry which is preliminary data.</text>
</comment>
<dbReference type="Gene3D" id="1.10.390.10">
    <property type="entry name" value="Neutral Protease Domain 2"/>
    <property type="match status" value="1"/>
</dbReference>
<accession>A0ABP8K1L1</accession>
<evidence type="ECO:0000256" key="3">
    <source>
        <dbReference type="ARBA" id="ARBA00022723"/>
    </source>
</evidence>
<dbReference type="Pfam" id="PF01447">
    <property type="entry name" value="Peptidase_M4"/>
    <property type="match status" value="1"/>
</dbReference>
<feature type="domain" description="FTP" evidence="11">
    <location>
        <begin position="45"/>
        <end position="94"/>
    </location>
</feature>
<dbReference type="Gene3D" id="3.10.170.10">
    <property type="match status" value="1"/>
</dbReference>
<evidence type="ECO:0000256" key="7">
    <source>
        <dbReference type="ARBA" id="ARBA00023049"/>
    </source>
</evidence>
<keyword evidence="6 8" id="KW-0862">Zinc</keyword>
<comment type="similarity">
    <text evidence="1 8">Belongs to the peptidase M4 family.</text>
</comment>
<dbReference type="InterPro" id="IPR011096">
    <property type="entry name" value="FTP_domain"/>
</dbReference>
<dbReference type="PANTHER" id="PTHR33794:SF1">
    <property type="entry name" value="BACILLOLYSIN"/>
    <property type="match status" value="1"/>
</dbReference>
<keyword evidence="8" id="KW-0964">Secreted</keyword>
<keyword evidence="5 8" id="KW-0378">Hydrolase</keyword>
<keyword evidence="3" id="KW-0479">Metal-binding</keyword>
<keyword evidence="7 8" id="KW-0482">Metalloprotease</keyword>
<dbReference type="Pfam" id="PF02868">
    <property type="entry name" value="Peptidase_M4_C"/>
    <property type="match status" value="1"/>
</dbReference>
<dbReference type="EC" id="3.4.24.-" evidence="8"/>
<comment type="function">
    <text evidence="8">Extracellular zinc metalloprotease.</text>
</comment>
<protein>
    <recommendedName>
        <fullName evidence="8">Neutral metalloproteinase</fullName>
        <ecNumber evidence="8">3.4.24.-</ecNumber>
    </recommendedName>
</protein>
<evidence type="ECO:0000256" key="6">
    <source>
        <dbReference type="ARBA" id="ARBA00022833"/>
    </source>
</evidence>
<keyword evidence="4" id="KW-0732">Signal</keyword>
<dbReference type="SUPFAM" id="SSF55486">
    <property type="entry name" value="Metalloproteases ('zincins'), catalytic domain"/>
    <property type="match status" value="1"/>
</dbReference>
<sequence length="523" mass="58356">MAAPSFTDLANLDPETAARQHLQLALASQSLPQFLAPNVKGIPSEFRILSTETQPLTDTRTVKFRQTFNKIPVYGSLVTVELDNRNELVAVNSALAQPSDVQAVAQLSPAQAVDIVQKLAGYGDQPFESVPRLCYYFDEKSETWRLVYLLEDVWQFKQEEHQNHEEHGHASLLMDYFIDAETGEPLAIRPRTPSMAAFQDTGIDELGLARPILCMEDVPGSGQFRLFDSQFNVHTFDFGFQDIFSGNLPGNIFLNPPIWNASAVSAHANAVVVASYLQQVLRRNGFDNLGSPLVSSVNCIDRRQSPDGRQWQNAAWIPLRKQMVYGQRLLGGRFRSFAAGLDVVAHEIFHGVTDKTARLEYAFETGALNESYSDIFGILVSNRDEPNIANWNWEMGEDVDGSGVPIRNFRNPAARNQPMHMDNFLRTTRDHGGVHTNSGIHNFAAFQIMTARNQQGTFLFSPDTLGALFYLALTQYLSRTSLFSDSLRALVLVARTLFRHELTASANVKIRAIVDAFDAVGVR</sequence>
<dbReference type="InterPro" id="IPR027268">
    <property type="entry name" value="Peptidase_M4/M1_CTD_sf"/>
</dbReference>
<organism evidence="12 13">
    <name type="scientific">Nibrella viscosa</name>
    <dbReference type="NCBI Taxonomy" id="1084524"/>
    <lineage>
        <taxon>Bacteria</taxon>
        <taxon>Pseudomonadati</taxon>
        <taxon>Bacteroidota</taxon>
        <taxon>Cytophagia</taxon>
        <taxon>Cytophagales</taxon>
        <taxon>Spirosomataceae</taxon>
        <taxon>Nibrella</taxon>
    </lineage>
</organism>
<evidence type="ECO:0000256" key="8">
    <source>
        <dbReference type="RuleBase" id="RU366073"/>
    </source>
</evidence>
<evidence type="ECO:0000259" key="11">
    <source>
        <dbReference type="Pfam" id="PF07504"/>
    </source>
</evidence>
<reference evidence="13" key="1">
    <citation type="journal article" date="2019" name="Int. J. Syst. Evol. Microbiol.">
        <title>The Global Catalogue of Microorganisms (GCM) 10K type strain sequencing project: providing services to taxonomists for standard genome sequencing and annotation.</title>
        <authorList>
            <consortium name="The Broad Institute Genomics Platform"/>
            <consortium name="The Broad Institute Genome Sequencing Center for Infectious Disease"/>
            <person name="Wu L."/>
            <person name="Ma J."/>
        </authorList>
    </citation>
    <scope>NUCLEOTIDE SEQUENCE [LARGE SCALE GENOMIC DNA]</scope>
    <source>
        <strain evidence="13">JCM 17925</strain>
    </source>
</reference>
<evidence type="ECO:0000256" key="1">
    <source>
        <dbReference type="ARBA" id="ARBA00009388"/>
    </source>
</evidence>
<evidence type="ECO:0000256" key="4">
    <source>
        <dbReference type="ARBA" id="ARBA00022729"/>
    </source>
</evidence>
<dbReference type="CDD" id="cd09597">
    <property type="entry name" value="M4_TLP"/>
    <property type="match status" value="1"/>
</dbReference>
<dbReference type="InterPro" id="IPR013856">
    <property type="entry name" value="Peptidase_M4_domain"/>
</dbReference>
<gene>
    <name evidence="12" type="primary">nprB</name>
    <name evidence="12" type="ORF">GCM10023187_10240</name>
</gene>
<dbReference type="PRINTS" id="PR00730">
    <property type="entry name" value="THERMOLYSIN"/>
</dbReference>
<dbReference type="InterPro" id="IPR001570">
    <property type="entry name" value="Peptidase_M4_C_domain"/>
</dbReference>
<feature type="domain" description="Peptidase M4" evidence="9">
    <location>
        <begin position="220"/>
        <end position="354"/>
    </location>
</feature>
<evidence type="ECO:0000313" key="12">
    <source>
        <dbReference type="EMBL" id="GAA4398998.1"/>
    </source>
</evidence>
<comment type="subcellular location">
    <subcellularLocation>
        <location evidence="8">Secreted</location>
    </subcellularLocation>
</comment>
<evidence type="ECO:0000259" key="10">
    <source>
        <dbReference type="Pfam" id="PF02868"/>
    </source>
</evidence>